<feature type="region of interest" description="Disordered" evidence="1">
    <location>
        <begin position="40"/>
        <end position="61"/>
    </location>
</feature>
<sequence>MSEQGSERQKGSEIDRRKFVLHSVGLGAGALTLSKLPEARSRRNQQAAGTPLVVTSHSNETGGEAMRQAWEILDGGGTAVDAVERGANVIEVDPEDSSVGYGGLPNENGVIQLDASIMDGRTYNAGAVASLENIKTPSSVARLVMERTDHVILVGIGALEFARSFGFQEEDLHTERSRAAWLRWREEHSDRDDWGPPDHLRNLPSPGPDGRDANSGATGPGTNSRLGDEPLDFHYGTTNVLAVDSNGDISGITTTSGLSWKVNGRIGDSPIIGAGLYVDNDIGAAGATGRGEDVIKSCASFYIVLRMGQGRTPQEACEDACELIVQKYRNVNPNFFPSEKFVAVNKAGEYGAASMGNNRGRPRMTVRNAESLQVHEGTTLYTG</sequence>
<evidence type="ECO:0008006" key="3">
    <source>
        <dbReference type="Google" id="ProtNLM"/>
    </source>
</evidence>
<gene>
    <name evidence="2" type="ORF">METZ01_LOCUS16422</name>
</gene>
<name>A0A381PBC3_9ZZZZ</name>
<accession>A0A381PBC3</accession>
<organism evidence="2">
    <name type="scientific">marine metagenome</name>
    <dbReference type="NCBI Taxonomy" id="408172"/>
    <lineage>
        <taxon>unclassified sequences</taxon>
        <taxon>metagenomes</taxon>
        <taxon>ecological metagenomes</taxon>
    </lineage>
</organism>
<dbReference type="PANTHER" id="PTHR10188">
    <property type="entry name" value="L-ASPARAGINASE"/>
    <property type="match status" value="1"/>
</dbReference>
<proteinExistence type="predicted"/>
<reference evidence="2" key="1">
    <citation type="submission" date="2018-05" db="EMBL/GenBank/DDBJ databases">
        <authorList>
            <person name="Lanie J.A."/>
            <person name="Ng W.-L."/>
            <person name="Kazmierczak K.M."/>
            <person name="Andrzejewski T.M."/>
            <person name="Davidsen T.M."/>
            <person name="Wayne K.J."/>
            <person name="Tettelin H."/>
            <person name="Glass J.I."/>
            <person name="Rusch D."/>
            <person name="Podicherti R."/>
            <person name="Tsui H.-C.T."/>
            <person name="Winkler M.E."/>
        </authorList>
    </citation>
    <scope>NUCLEOTIDE SEQUENCE</scope>
</reference>
<feature type="compositionally biased region" description="Basic and acidic residues" evidence="1">
    <location>
        <begin position="188"/>
        <end position="201"/>
    </location>
</feature>
<dbReference type="CDD" id="cd04513">
    <property type="entry name" value="Glycosylasparaginase"/>
    <property type="match status" value="1"/>
</dbReference>
<dbReference type="Pfam" id="PF01112">
    <property type="entry name" value="Asparaginase_2"/>
    <property type="match status" value="1"/>
</dbReference>
<feature type="region of interest" description="Disordered" evidence="1">
    <location>
        <begin position="188"/>
        <end position="229"/>
    </location>
</feature>
<dbReference type="AlphaFoldDB" id="A0A381PBC3"/>
<dbReference type="InterPro" id="IPR029055">
    <property type="entry name" value="Ntn_hydrolases_N"/>
</dbReference>
<evidence type="ECO:0000256" key="1">
    <source>
        <dbReference type="SAM" id="MobiDB-lite"/>
    </source>
</evidence>
<protein>
    <recommendedName>
        <fullName evidence="3">Asparaginase</fullName>
    </recommendedName>
</protein>
<feature type="compositionally biased region" description="Polar residues" evidence="1">
    <location>
        <begin position="44"/>
        <end position="61"/>
    </location>
</feature>
<evidence type="ECO:0000313" key="2">
    <source>
        <dbReference type="EMBL" id="SUZ63568.1"/>
    </source>
</evidence>
<dbReference type="PANTHER" id="PTHR10188:SF6">
    <property type="entry name" value="N(4)-(BETA-N-ACETYLGLUCOSAMINYL)-L-ASPARAGINASE"/>
    <property type="match status" value="1"/>
</dbReference>
<dbReference type="Gene3D" id="3.60.20.30">
    <property type="entry name" value="(Glycosyl)asparaginase"/>
    <property type="match status" value="1"/>
</dbReference>
<dbReference type="EMBL" id="UINC01000919">
    <property type="protein sequence ID" value="SUZ63568.1"/>
    <property type="molecule type" value="Genomic_DNA"/>
</dbReference>
<feature type="compositionally biased region" description="Polar residues" evidence="1">
    <location>
        <begin position="215"/>
        <end position="225"/>
    </location>
</feature>
<dbReference type="GO" id="GO:0016811">
    <property type="term" value="F:hydrolase activity, acting on carbon-nitrogen (but not peptide) bonds, in linear amides"/>
    <property type="evidence" value="ECO:0007669"/>
    <property type="project" value="UniProtKB-ARBA"/>
</dbReference>
<dbReference type="SUPFAM" id="SSF56235">
    <property type="entry name" value="N-terminal nucleophile aminohydrolases (Ntn hydrolases)"/>
    <property type="match status" value="1"/>
</dbReference>
<dbReference type="InterPro" id="IPR000246">
    <property type="entry name" value="Peptidase_T2"/>
</dbReference>
<dbReference type="GO" id="GO:0005737">
    <property type="term" value="C:cytoplasm"/>
    <property type="evidence" value="ECO:0007669"/>
    <property type="project" value="TreeGrafter"/>
</dbReference>